<protein>
    <submittedName>
        <fullName evidence="2">Uncharacterized protein</fullName>
    </submittedName>
</protein>
<proteinExistence type="predicted"/>
<evidence type="ECO:0000313" key="3">
    <source>
        <dbReference type="Proteomes" id="UP000199580"/>
    </source>
</evidence>
<keyword evidence="1" id="KW-1133">Transmembrane helix</keyword>
<keyword evidence="3" id="KW-1185">Reference proteome</keyword>
<sequence length="99" mass="11463">MESKISLFDEMQKKSVKLHVVNYFTILVCVTVAFITLKQLPFTPGCIYNRRKNIHAVYVGNWQSGICPSANYPFSYSDLKNIKLSQVYFWKCIVGNYIV</sequence>
<name>A0A1G8SGP9_9FLAO</name>
<evidence type="ECO:0000313" key="2">
    <source>
        <dbReference type="EMBL" id="SDJ28432.1"/>
    </source>
</evidence>
<dbReference type="AlphaFoldDB" id="A0A1G8SGP9"/>
<keyword evidence="1" id="KW-0812">Transmembrane</keyword>
<reference evidence="2 3" key="1">
    <citation type="submission" date="2016-10" db="EMBL/GenBank/DDBJ databases">
        <authorList>
            <person name="de Groot N.N."/>
        </authorList>
    </citation>
    <scope>NUCLEOTIDE SEQUENCE [LARGE SCALE GENOMIC DNA]</scope>
    <source>
        <strain evidence="2 3">CGMCC 1.10076</strain>
    </source>
</reference>
<feature type="transmembrane region" description="Helical" evidence="1">
    <location>
        <begin position="20"/>
        <end position="37"/>
    </location>
</feature>
<dbReference type="EMBL" id="FNEZ01000001">
    <property type="protein sequence ID" value="SDJ28432.1"/>
    <property type="molecule type" value="Genomic_DNA"/>
</dbReference>
<dbReference type="Proteomes" id="UP000199580">
    <property type="component" value="Unassembled WGS sequence"/>
</dbReference>
<keyword evidence="1" id="KW-0472">Membrane</keyword>
<organism evidence="2 3">
    <name type="scientific">Flavobacterium noncentrifugens</name>
    <dbReference type="NCBI Taxonomy" id="1128970"/>
    <lineage>
        <taxon>Bacteria</taxon>
        <taxon>Pseudomonadati</taxon>
        <taxon>Bacteroidota</taxon>
        <taxon>Flavobacteriia</taxon>
        <taxon>Flavobacteriales</taxon>
        <taxon>Flavobacteriaceae</taxon>
        <taxon>Flavobacterium</taxon>
    </lineage>
</organism>
<gene>
    <name evidence="2" type="ORF">SAMN04487935_0551</name>
</gene>
<dbReference type="STRING" id="1128970.SAMN04487935_0551"/>
<evidence type="ECO:0000256" key="1">
    <source>
        <dbReference type="SAM" id="Phobius"/>
    </source>
</evidence>
<accession>A0A1G8SGP9</accession>